<gene>
    <name evidence="1" type="ORF">HNQ80_004341</name>
</gene>
<name>A0A841KXM5_9FIRM</name>
<dbReference type="Pfam" id="PF10122">
    <property type="entry name" value="Zn_ribbon_Com"/>
    <property type="match status" value="1"/>
</dbReference>
<reference evidence="1 2" key="1">
    <citation type="submission" date="2020-08" db="EMBL/GenBank/DDBJ databases">
        <title>Genomic Encyclopedia of Type Strains, Phase IV (KMG-IV): sequencing the most valuable type-strain genomes for metagenomic binning, comparative biology and taxonomic classification.</title>
        <authorList>
            <person name="Goeker M."/>
        </authorList>
    </citation>
    <scope>NUCLEOTIDE SEQUENCE [LARGE SCALE GENOMIC DNA]</scope>
    <source>
        <strain evidence="1 2">DSM 103526</strain>
    </source>
</reference>
<dbReference type="InterPro" id="IPR019294">
    <property type="entry name" value="Translation_reg_Com"/>
</dbReference>
<dbReference type="RefSeq" id="WP_184312691.1">
    <property type="nucleotide sequence ID" value="NZ_JACHEN010000034.1"/>
</dbReference>
<evidence type="ECO:0000313" key="1">
    <source>
        <dbReference type="EMBL" id="MBB6218201.1"/>
    </source>
</evidence>
<accession>A0A841KXM5</accession>
<evidence type="ECO:0000313" key="2">
    <source>
        <dbReference type="Proteomes" id="UP000579281"/>
    </source>
</evidence>
<dbReference type="EMBL" id="JACHEN010000034">
    <property type="protein sequence ID" value="MBB6218201.1"/>
    <property type="molecule type" value="Genomic_DNA"/>
</dbReference>
<dbReference type="Proteomes" id="UP000579281">
    <property type="component" value="Unassembled WGS sequence"/>
</dbReference>
<organism evidence="1 2">
    <name type="scientific">Anaerosolibacter carboniphilus</name>
    <dbReference type="NCBI Taxonomy" id="1417629"/>
    <lineage>
        <taxon>Bacteria</taxon>
        <taxon>Bacillati</taxon>
        <taxon>Bacillota</taxon>
        <taxon>Clostridia</taxon>
        <taxon>Peptostreptococcales</taxon>
        <taxon>Thermotaleaceae</taxon>
        <taxon>Anaerosolibacter</taxon>
    </lineage>
</organism>
<comment type="caution">
    <text evidence="1">The sequence shown here is derived from an EMBL/GenBank/DDBJ whole genome shotgun (WGS) entry which is preliminary data.</text>
</comment>
<keyword evidence="2" id="KW-1185">Reference proteome</keyword>
<proteinExistence type="predicted"/>
<protein>
    <submittedName>
        <fullName evidence="1">Phage FluMu protein Com</fullName>
    </submittedName>
</protein>
<dbReference type="AlphaFoldDB" id="A0A841KXM5"/>
<sequence length="47" mass="5383">MTEIRCIDCKKVLGKIPEGTQVEIEIKCPKCKTTHTYKFEAQEAQVN</sequence>